<keyword evidence="2" id="KW-0472">Membrane</keyword>
<dbReference type="Proteomes" id="UP000266673">
    <property type="component" value="Unassembled WGS sequence"/>
</dbReference>
<feature type="transmembrane region" description="Helical" evidence="2">
    <location>
        <begin position="186"/>
        <end position="205"/>
    </location>
</feature>
<gene>
    <name evidence="3" type="ORF">C2G38_1212457</name>
</gene>
<organism evidence="3 4">
    <name type="scientific">Gigaspora rosea</name>
    <dbReference type="NCBI Taxonomy" id="44941"/>
    <lineage>
        <taxon>Eukaryota</taxon>
        <taxon>Fungi</taxon>
        <taxon>Fungi incertae sedis</taxon>
        <taxon>Mucoromycota</taxon>
        <taxon>Glomeromycotina</taxon>
        <taxon>Glomeromycetes</taxon>
        <taxon>Diversisporales</taxon>
        <taxon>Gigasporaceae</taxon>
        <taxon>Gigaspora</taxon>
    </lineage>
</organism>
<evidence type="ECO:0000256" key="2">
    <source>
        <dbReference type="SAM" id="Phobius"/>
    </source>
</evidence>
<protein>
    <submittedName>
        <fullName evidence="3">Uncharacterized protein</fullName>
    </submittedName>
</protein>
<evidence type="ECO:0000313" key="3">
    <source>
        <dbReference type="EMBL" id="RIB29225.1"/>
    </source>
</evidence>
<name>A0A397W3A0_9GLOM</name>
<feature type="compositionally biased region" description="Basic and acidic residues" evidence="1">
    <location>
        <begin position="31"/>
        <end position="44"/>
    </location>
</feature>
<evidence type="ECO:0000313" key="4">
    <source>
        <dbReference type="Proteomes" id="UP000266673"/>
    </source>
</evidence>
<feature type="region of interest" description="Disordered" evidence="1">
    <location>
        <begin position="115"/>
        <end position="144"/>
    </location>
</feature>
<feature type="region of interest" description="Disordered" evidence="1">
    <location>
        <begin position="1"/>
        <end position="73"/>
    </location>
</feature>
<dbReference type="AlphaFoldDB" id="A0A397W3A0"/>
<evidence type="ECO:0000256" key="1">
    <source>
        <dbReference type="SAM" id="MobiDB-lite"/>
    </source>
</evidence>
<keyword evidence="2" id="KW-1133">Transmembrane helix</keyword>
<feature type="compositionally biased region" description="Basic and acidic residues" evidence="1">
    <location>
        <begin position="57"/>
        <end position="73"/>
    </location>
</feature>
<sequence>MANNSQHTSSTHSQNLQYNNISMSIQPQNQLKDKIQQNAMDEKKQKKVFQNGHKRKLMENERDKQKAELESSKSELKNLLSQYGTKAKVADDLERDTTKLRGSIESLLARVQSNKFNKPISPPSAILPPPSSQSPPSPPPQSQQVIMKPKAADSPLNTIITAILLPFDIVLNIIRRLFRGINNCTVILAFILLIECFILLLIWAVKKSHHTYLYIEPYEPVVHGTFGVDQPASLGIMWSIVNSVKDFFAEVINGGRGFGNPNYDGFVPI</sequence>
<comment type="caution">
    <text evidence="3">The sequence shown here is derived from an EMBL/GenBank/DDBJ whole genome shotgun (WGS) entry which is preliminary data.</text>
</comment>
<keyword evidence="2" id="KW-0812">Transmembrane</keyword>
<feature type="compositionally biased region" description="Polar residues" evidence="1">
    <location>
        <begin position="1"/>
        <end position="30"/>
    </location>
</feature>
<dbReference type="EMBL" id="QKWP01000043">
    <property type="protein sequence ID" value="RIB29225.1"/>
    <property type="molecule type" value="Genomic_DNA"/>
</dbReference>
<accession>A0A397W3A0</accession>
<dbReference type="OrthoDB" id="2425483at2759"/>
<reference evidence="3 4" key="1">
    <citation type="submission" date="2018-06" db="EMBL/GenBank/DDBJ databases">
        <title>Comparative genomics reveals the genomic features of Rhizophagus irregularis, R. cerebriforme, R. diaphanum and Gigaspora rosea, and their symbiotic lifestyle signature.</title>
        <authorList>
            <person name="Morin E."/>
            <person name="San Clemente H."/>
            <person name="Chen E.C.H."/>
            <person name="De La Providencia I."/>
            <person name="Hainaut M."/>
            <person name="Kuo A."/>
            <person name="Kohler A."/>
            <person name="Murat C."/>
            <person name="Tang N."/>
            <person name="Roy S."/>
            <person name="Loubradou J."/>
            <person name="Henrissat B."/>
            <person name="Grigoriev I.V."/>
            <person name="Corradi N."/>
            <person name="Roux C."/>
            <person name="Martin F.M."/>
        </authorList>
    </citation>
    <scope>NUCLEOTIDE SEQUENCE [LARGE SCALE GENOMIC DNA]</scope>
    <source>
        <strain evidence="3 4">DAOM 194757</strain>
    </source>
</reference>
<feature type="compositionally biased region" description="Pro residues" evidence="1">
    <location>
        <begin position="120"/>
        <end position="141"/>
    </location>
</feature>
<keyword evidence="4" id="KW-1185">Reference proteome</keyword>
<proteinExistence type="predicted"/>